<sequence>MNEDRNRDNQNRNTTRSNQENRNNGRQNGQEYRETRNRSDRPRENRREAIYYTVYINELSAPYRENSSLLFDLNEKISSNLISLEESIKNGLDFEASKKRGKPIVRSGLDEDLDEKKLRRQGIMNDVMAAARFAADNLPDFLDECSVVYLPEMGHLLAIKEWKPDCQPEDLQNLGFQFVFKLGGKFHYKNAMCVGKNTITITKNV</sequence>
<feature type="compositionally biased region" description="Low complexity" evidence="1">
    <location>
        <begin position="11"/>
        <end position="30"/>
    </location>
</feature>
<feature type="region of interest" description="Disordered" evidence="1">
    <location>
        <begin position="1"/>
        <end position="44"/>
    </location>
</feature>
<organism evidence="2">
    <name type="scientific">Diabrotica virgifera virgifera</name>
    <name type="common">western corn rootworm</name>
    <dbReference type="NCBI Taxonomy" id="50390"/>
    <lineage>
        <taxon>Eukaryota</taxon>
        <taxon>Metazoa</taxon>
        <taxon>Ecdysozoa</taxon>
        <taxon>Arthropoda</taxon>
        <taxon>Hexapoda</taxon>
        <taxon>Insecta</taxon>
        <taxon>Pterygota</taxon>
        <taxon>Neoptera</taxon>
        <taxon>Endopterygota</taxon>
        <taxon>Coleoptera</taxon>
        <taxon>Polyphaga</taxon>
        <taxon>Cucujiformia</taxon>
        <taxon>Chrysomeloidea</taxon>
        <taxon>Chrysomelidae</taxon>
        <taxon>Galerucinae</taxon>
        <taxon>Diabroticina</taxon>
        <taxon>Diabroticites</taxon>
        <taxon>Diabrotica</taxon>
    </lineage>
</organism>
<accession>A0A6P7FG07</accession>
<dbReference type="AlphaFoldDB" id="A0A6P7FG07"/>
<dbReference type="SUPFAM" id="SSF48334">
    <property type="entry name" value="DNA repair protein MutS, domain III"/>
    <property type="match status" value="1"/>
</dbReference>
<reference evidence="2" key="1">
    <citation type="submission" date="2025-08" db="UniProtKB">
        <authorList>
            <consortium name="RefSeq"/>
        </authorList>
    </citation>
    <scope>IDENTIFICATION</scope>
    <source>
        <tissue evidence="2">Whole insect</tissue>
    </source>
</reference>
<dbReference type="InterPro" id="IPR036187">
    <property type="entry name" value="DNA_mismatch_repair_MutS_sf"/>
</dbReference>
<feature type="compositionally biased region" description="Basic and acidic residues" evidence="1">
    <location>
        <begin position="1"/>
        <end position="10"/>
    </location>
</feature>
<proteinExistence type="predicted"/>
<feature type="compositionally biased region" description="Basic and acidic residues" evidence="1">
    <location>
        <begin position="31"/>
        <end position="44"/>
    </location>
</feature>
<evidence type="ECO:0000256" key="1">
    <source>
        <dbReference type="SAM" id="MobiDB-lite"/>
    </source>
</evidence>
<name>A0A6P7FG07_DIAVI</name>
<gene>
    <name evidence="2" type="primary">LOC114327691</name>
</gene>
<protein>
    <submittedName>
        <fullName evidence="2">Uncharacterized protein LOC114327691</fullName>
    </submittedName>
</protein>
<dbReference type="RefSeq" id="XP_028132180.1">
    <property type="nucleotide sequence ID" value="XM_028276379.1"/>
</dbReference>
<dbReference type="InParanoid" id="A0A6P7FG07"/>
<evidence type="ECO:0000313" key="2">
    <source>
        <dbReference type="RefSeq" id="XP_028132180.1"/>
    </source>
</evidence>